<dbReference type="AlphaFoldDB" id="A0ABD1E2N9"/>
<evidence type="ECO:0000256" key="16">
    <source>
        <dbReference type="RuleBase" id="RU000687"/>
    </source>
</evidence>
<dbReference type="InterPro" id="IPR038050">
    <property type="entry name" value="Neuro_actylchol_rec"/>
</dbReference>
<dbReference type="PRINTS" id="PR00252">
    <property type="entry name" value="NRIONCHANNEL"/>
</dbReference>
<evidence type="ECO:0000313" key="21">
    <source>
        <dbReference type="Proteomes" id="UP001566132"/>
    </source>
</evidence>
<evidence type="ECO:0000256" key="11">
    <source>
        <dbReference type="ARBA" id="ARBA00023303"/>
    </source>
</evidence>
<evidence type="ECO:0000259" key="18">
    <source>
        <dbReference type="Pfam" id="PF02931"/>
    </source>
</evidence>
<keyword evidence="4 16" id="KW-0812">Transmembrane</keyword>
<dbReference type="InterPro" id="IPR006029">
    <property type="entry name" value="Neurotrans-gated_channel_TM"/>
</dbReference>
<dbReference type="InterPro" id="IPR036719">
    <property type="entry name" value="Neuro-gated_channel_TM_sf"/>
</dbReference>
<feature type="region of interest" description="Disordered" evidence="17">
    <location>
        <begin position="398"/>
        <end position="436"/>
    </location>
</feature>
<evidence type="ECO:0000256" key="10">
    <source>
        <dbReference type="ARBA" id="ARBA00023286"/>
    </source>
</evidence>
<comment type="catalytic activity">
    <reaction evidence="12">
        <text>chloride(in) = chloride(out)</text>
        <dbReference type="Rhea" id="RHEA:29823"/>
        <dbReference type="ChEBI" id="CHEBI:17996"/>
    </reaction>
    <physiologicalReaction direction="left-to-right" evidence="12">
        <dbReference type="Rhea" id="RHEA:29824"/>
    </physiologicalReaction>
</comment>
<evidence type="ECO:0000256" key="13">
    <source>
        <dbReference type="ARBA" id="ARBA00061606"/>
    </source>
</evidence>
<dbReference type="InterPro" id="IPR006201">
    <property type="entry name" value="Neur_channel"/>
</dbReference>
<feature type="transmembrane region" description="Helical" evidence="16">
    <location>
        <begin position="325"/>
        <end position="347"/>
    </location>
</feature>
<comment type="caution">
    <text evidence="20">The sequence shown here is derived from an EMBL/GenBank/DDBJ whole genome shotgun (WGS) entry which is preliminary data.</text>
</comment>
<evidence type="ECO:0000256" key="5">
    <source>
        <dbReference type="ARBA" id="ARBA00022729"/>
    </source>
</evidence>
<evidence type="ECO:0000256" key="9">
    <source>
        <dbReference type="ARBA" id="ARBA00023180"/>
    </source>
</evidence>
<evidence type="ECO:0000313" key="20">
    <source>
        <dbReference type="EMBL" id="KAL1488943.1"/>
    </source>
</evidence>
<dbReference type="InterPro" id="IPR006202">
    <property type="entry name" value="Neur_chan_lig-bd"/>
</dbReference>
<accession>A0ABD1E2N9</accession>
<dbReference type="NCBIfam" id="TIGR00860">
    <property type="entry name" value="LIC"/>
    <property type="match status" value="1"/>
</dbReference>
<dbReference type="EMBL" id="JBDJPC010000013">
    <property type="protein sequence ID" value="KAL1488943.1"/>
    <property type="molecule type" value="Genomic_DNA"/>
</dbReference>
<feature type="domain" description="Neurotransmitter-gated ion-channel ligand-binding" evidence="18">
    <location>
        <begin position="48"/>
        <end position="258"/>
    </location>
</feature>
<dbReference type="PANTHER" id="PTHR18945">
    <property type="entry name" value="NEUROTRANSMITTER GATED ION CHANNEL"/>
    <property type="match status" value="1"/>
</dbReference>
<dbReference type="PROSITE" id="PS00236">
    <property type="entry name" value="NEUROTR_ION_CHANNEL"/>
    <property type="match status" value="1"/>
</dbReference>
<keyword evidence="5" id="KW-0732">Signal</keyword>
<keyword evidence="9" id="KW-0325">Glycoprotein</keyword>
<feature type="transmembrane region" description="Helical" evidence="16">
    <location>
        <begin position="455"/>
        <end position="474"/>
    </location>
</feature>
<keyword evidence="7 16" id="KW-0406">Ion transport</keyword>
<dbReference type="GO" id="GO:0005254">
    <property type="term" value="F:chloride channel activity"/>
    <property type="evidence" value="ECO:0007669"/>
    <property type="project" value="UniProtKB-ARBA"/>
</dbReference>
<dbReference type="CDD" id="cd18987">
    <property type="entry name" value="LGIC_ECD_anion"/>
    <property type="match status" value="1"/>
</dbReference>
<dbReference type="InterPro" id="IPR018000">
    <property type="entry name" value="Neurotransmitter_ion_chnl_CS"/>
</dbReference>
<dbReference type="InterPro" id="IPR036734">
    <property type="entry name" value="Neur_chan_lig-bd_sf"/>
</dbReference>
<keyword evidence="10" id="KW-1071">Ligand-gated ion channel</keyword>
<evidence type="ECO:0000256" key="1">
    <source>
        <dbReference type="ARBA" id="ARBA00004651"/>
    </source>
</evidence>
<dbReference type="Proteomes" id="UP001566132">
    <property type="component" value="Unassembled WGS sequence"/>
</dbReference>
<feature type="domain" description="Neurotransmitter-gated ion-channel transmembrane" evidence="19">
    <location>
        <begin position="268"/>
        <end position="469"/>
    </location>
</feature>
<comment type="similarity">
    <text evidence="13 16">Belongs to the ligand-gated ion channel (TC 1.A.9) family.</text>
</comment>
<dbReference type="Gene3D" id="1.20.58.390">
    <property type="entry name" value="Neurotransmitter-gated ion-channel transmembrane domain"/>
    <property type="match status" value="1"/>
</dbReference>
<dbReference type="CDD" id="cd19049">
    <property type="entry name" value="LGIC_TM_anion"/>
    <property type="match status" value="1"/>
</dbReference>
<name>A0ABD1E2N9_HYPHA</name>
<dbReference type="Pfam" id="PF02931">
    <property type="entry name" value="Neur_chan_LBD"/>
    <property type="match status" value="1"/>
</dbReference>
<gene>
    <name evidence="20" type="ORF">ABEB36_014727</name>
</gene>
<evidence type="ECO:0000256" key="6">
    <source>
        <dbReference type="ARBA" id="ARBA00022989"/>
    </source>
</evidence>
<evidence type="ECO:0000256" key="15">
    <source>
        <dbReference type="ARBA" id="ARBA00082029"/>
    </source>
</evidence>
<comment type="subcellular location">
    <subcellularLocation>
        <location evidence="1">Cell membrane</location>
        <topology evidence="1">Multi-pass membrane protein</topology>
    </subcellularLocation>
</comment>
<reference evidence="20 21" key="1">
    <citation type="submission" date="2024-05" db="EMBL/GenBank/DDBJ databases">
        <title>Genetic variation in Jamaican populations of the coffee berry borer (Hypothenemus hampei).</title>
        <authorList>
            <person name="Errbii M."/>
            <person name="Myrie A."/>
        </authorList>
    </citation>
    <scope>NUCLEOTIDE SEQUENCE [LARGE SCALE GENOMIC DNA]</scope>
    <source>
        <strain evidence="20">JA-Hopewell-2020-01-JO</strain>
        <tissue evidence="20">Whole body</tissue>
    </source>
</reference>
<evidence type="ECO:0000256" key="4">
    <source>
        <dbReference type="ARBA" id="ARBA00022692"/>
    </source>
</evidence>
<dbReference type="GO" id="GO:0005886">
    <property type="term" value="C:plasma membrane"/>
    <property type="evidence" value="ECO:0007669"/>
    <property type="project" value="UniProtKB-SubCell"/>
</dbReference>
<feature type="compositionally biased region" description="Polar residues" evidence="17">
    <location>
        <begin position="398"/>
        <end position="420"/>
    </location>
</feature>
<dbReference type="SUPFAM" id="SSF90112">
    <property type="entry name" value="Neurotransmitter-gated ion-channel transmembrane pore"/>
    <property type="match status" value="1"/>
</dbReference>
<keyword evidence="6 16" id="KW-1133">Transmembrane helix</keyword>
<dbReference type="InterPro" id="IPR006028">
    <property type="entry name" value="GABAA/Glycine_rcpt"/>
</dbReference>
<keyword evidence="21" id="KW-1185">Reference proteome</keyword>
<organism evidence="20 21">
    <name type="scientific">Hypothenemus hampei</name>
    <name type="common">Coffee berry borer</name>
    <dbReference type="NCBI Taxonomy" id="57062"/>
    <lineage>
        <taxon>Eukaryota</taxon>
        <taxon>Metazoa</taxon>
        <taxon>Ecdysozoa</taxon>
        <taxon>Arthropoda</taxon>
        <taxon>Hexapoda</taxon>
        <taxon>Insecta</taxon>
        <taxon>Pterygota</taxon>
        <taxon>Neoptera</taxon>
        <taxon>Endopterygota</taxon>
        <taxon>Coleoptera</taxon>
        <taxon>Polyphaga</taxon>
        <taxon>Cucujiformia</taxon>
        <taxon>Curculionidae</taxon>
        <taxon>Scolytinae</taxon>
        <taxon>Hypothenemus</taxon>
    </lineage>
</organism>
<dbReference type="PRINTS" id="PR00253">
    <property type="entry name" value="GABAARECEPTR"/>
</dbReference>
<dbReference type="SUPFAM" id="SSF63712">
    <property type="entry name" value="Nicotinic receptor ligand binding domain-like"/>
    <property type="match status" value="1"/>
</dbReference>
<evidence type="ECO:0000259" key="19">
    <source>
        <dbReference type="Pfam" id="PF02932"/>
    </source>
</evidence>
<sequence length="475" mass="54756">MKYLSSTILLLQIYYSNADIRPYTTVSKRNTTDNCPNLDYPLDKLTQEEFLTKLTDPCRYDHVSRPPSDQPLRVIFQMDVKHIESVDNTQFKMHLLVQLHFRDHRLNFEQLSPLRGNIVGQNTLKGKIWLPHIFIKNEKISNLMGLDSKDVFIQITPSGDITYSYRMTTTFYCAMNLRKFPFDHQTCQLIWASWAYNDSQLELSWFKDEPYRISENLQLTEFTLQHISTQYDKTSISTPASSGFKYSTLIFTFQLKREAGYYILEYFLPSIFLVVMSWVSFWIQADAAPARTVLGTSTMLSFITLNGNLMKNLPKVSYVKASEIWFFGGATFIFCSLAEFAFVNVIWRRKKKVELAKPSSKYIIKGALSPRLARKDLKKSESYSSLDSKHASTYLTVHGSSNSLNVPTINPPTNGDSGNQHPGESGPPTPSPSQQAWAEMTPQEVAIWIDRKSRMVFPILFLIYNLFYWSFVYAL</sequence>
<evidence type="ECO:0000256" key="12">
    <source>
        <dbReference type="ARBA" id="ARBA00051122"/>
    </source>
</evidence>
<proteinExistence type="inferred from homology"/>
<dbReference type="GO" id="GO:0099095">
    <property type="term" value="F:ligand-gated monoatomic anion channel activity"/>
    <property type="evidence" value="ECO:0007669"/>
    <property type="project" value="UniProtKB-ARBA"/>
</dbReference>
<dbReference type="Pfam" id="PF02932">
    <property type="entry name" value="Neur_chan_memb"/>
    <property type="match status" value="1"/>
</dbReference>
<dbReference type="GO" id="GO:0005230">
    <property type="term" value="F:extracellular ligand-gated monoatomic ion channel activity"/>
    <property type="evidence" value="ECO:0007669"/>
    <property type="project" value="UniProtKB-ARBA"/>
</dbReference>
<evidence type="ECO:0000256" key="17">
    <source>
        <dbReference type="SAM" id="MobiDB-lite"/>
    </source>
</evidence>
<keyword evidence="2 16" id="KW-0813">Transport</keyword>
<feature type="transmembrane region" description="Helical" evidence="16">
    <location>
        <begin position="259"/>
        <end position="281"/>
    </location>
</feature>
<dbReference type="Gene3D" id="2.70.170.10">
    <property type="entry name" value="Neurotransmitter-gated ion-channel ligand-binding domain"/>
    <property type="match status" value="1"/>
</dbReference>
<evidence type="ECO:0000256" key="8">
    <source>
        <dbReference type="ARBA" id="ARBA00023136"/>
    </source>
</evidence>
<evidence type="ECO:0000256" key="3">
    <source>
        <dbReference type="ARBA" id="ARBA00022475"/>
    </source>
</evidence>
<keyword evidence="11 16" id="KW-0407">Ion channel</keyword>
<feature type="transmembrane region" description="Helical" evidence="16">
    <location>
        <begin position="288"/>
        <end position="305"/>
    </location>
</feature>
<evidence type="ECO:0000256" key="7">
    <source>
        <dbReference type="ARBA" id="ARBA00023065"/>
    </source>
</evidence>
<keyword evidence="8 16" id="KW-0472">Membrane</keyword>
<protein>
    <recommendedName>
        <fullName evidence="14">pH-sensitive chloride channel 2</fullName>
    </recommendedName>
    <alternativeName>
        <fullName evidence="15">Ligand-gated chloride channel protein hodor</fullName>
    </alternativeName>
</protein>
<evidence type="ECO:0000256" key="2">
    <source>
        <dbReference type="ARBA" id="ARBA00022448"/>
    </source>
</evidence>
<keyword evidence="3" id="KW-1003">Cell membrane</keyword>
<dbReference type="FunFam" id="2.70.170.10:FF:000042">
    <property type="entry name" value="Blast:Glycine receptor subunit alpha-3"/>
    <property type="match status" value="1"/>
</dbReference>
<evidence type="ECO:0000256" key="14">
    <source>
        <dbReference type="ARBA" id="ARBA00073427"/>
    </source>
</evidence>